<gene>
    <name evidence="1" type="ORF">FHG64_17690</name>
</gene>
<evidence type="ECO:0000313" key="2">
    <source>
        <dbReference type="Proteomes" id="UP000309016"/>
    </source>
</evidence>
<dbReference type="SUPFAM" id="SSF52540">
    <property type="entry name" value="P-loop containing nucleoside triphosphate hydrolases"/>
    <property type="match status" value="1"/>
</dbReference>
<evidence type="ECO:0000313" key="1">
    <source>
        <dbReference type="EMBL" id="QCY71082.1"/>
    </source>
</evidence>
<dbReference type="EMBL" id="CP040812">
    <property type="protein sequence ID" value="QCY71082.1"/>
    <property type="molecule type" value="Genomic_DNA"/>
</dbReference>
<name>A0A5B7X8H1_9FLAO</name>
<dbReference type="Gene3D" id="3.40.50.300">
    <property type="entry name" value="P-loop containing nucleotide triphosphate hydrolases"/>
    <property type="match status" value="1"/>
</dbReference>
<dbReference type="AlphaFoldDB" id="A0A5B7X8H1"/>
<dbReference type="KEGG" id="afla:FHG64_17690"/>
<organism evidence="1 2">
    <name type="scientific">Antarcticibacterium flavum</name>
    <dbReference type="NCBI Taxonomy" id="2058175"/>
    <lineage>
        <taxon>Bacteria</taxon>
        <taxon>Pseudomonadati</taxon>
        <taxon>Bacteroidota</taxon>
        <taxon>Flavobacteriia</taxon>
        <taxon>Flavobacteriales</taxon>
        <taxon>Flavobacteriaceae</taxon>
        <taxon>Antarcticibacterium</taxon>
    </lineage>
</organism>
<proteinExistence type="predicted"/>
<protein>
    <submittedName>
        <fullName evidence="1">ATPase</fullName>
    </submittedName>
</protein>
<dbReference type="Proteomes" id="UP000309016">
    <property type="component" value="Chromosome"/>
</dbReference>
<dbReference type="InterPro" id="IPR027417">
    <property type="entry name" value="P-loop_NTPase"/>
</dbReference>
<reference evidence="1 2" key="1">
    <citation type="submission" date="2019-06" db="EMBL/GenBank/DDBJ databases">
        <title>Complete genome sequence of Antarcticibacterium flavum KCTC 52984T from an Antarctic marine sediment.</title>
        <authorList>
            <person name="Lee Y.M."/>
            <person name="Shin S.C."/>
        </authorList>
    </citation>
    <scope>NUCLEOTIDE SEQUENCE [LARGE SCALE GENOMIC DNA]</scope>
    <source>
        <strain evidence="1 2">KCTC 52984</strain>
    </source>
</reference>
<dbReference type="OrthoDB" id="835620at2"/>
<sequence length="218" mass="25227">MMNPSKIIEAGVEYSLGKFDGHTVYYEFPKILIYLDAKGKILFGRNFKIFDNDRELLFRLCNYIIRDEKMCQKMNLDLNKGLLISGPVGCGKTSLMKLLKYVVPHQKAYEVIPCRNIVFSFNHIGFKAIEDFGESGYFCFDDLGVEPLGRFFGQDCNVLGEILLSRHDLLLSKKIRTHVTTNLSATELEERYGQRVRSRMKHLFNLVTFSKNTFDKRV</sequence>
<keyword evidence="2" id="KW-1185">Reference proteome</keyword>
<dbReference type="RefSeq" id="WP_139067632.1">
    <property type="nucleotide sequence ID" value="NZ_CP040812.1"/>
</dbReference>
<accession>A0A5B7X8H1</accession>